<sequence>MNTTTVMSSPLPLRHMSCRNRQGQRGVVAIEFALVFLFGLLPLLLLTFSGVLVFAAKQSLTLAAADGARAALHYNSSASNGNLTDACSAALNDMNWIFEVANSGGTPTPSSCASSSISSNSATATITADNSSCTVATGATSCVMVTTTYNYENSPLVLGTGTLYGWFTKGKLESSATIQIYNNQGS</sequence>
<name>A0A1I4E1Y6_9GAMM</name>
<keyword evidence="3" id="KW-1185">Reference proteome</keyword>
<dbReference type="EMBL" id="FOSR01000010">
    <property type="protein sequence ID" value="SFK98161.1"/>
    <property type="molecule type" value="Genomic_DNA"/>
</dbReference>
<dbReference type="Proteomes" id="UP000198725">
    <property type="component" value="Unassembled WGS sequence"/>
</dbReference>
<feature type="domain" description="TadE-like" evidence="1">
    <location>
        <begin position="26"/>
        <end position="69"/>
    </location>
</feature>
<gene>
    <name evidence="2" type="ORF">SAMN05192579_11089</name>
</gene>
<dbReference type="AlphaFoldDB" id="A0A1I4E1Y6"/>
<evidence type="ECO:0000313" key="2">
    <source>
        <dbReference type="EMBL" id="SFK98161.1"/>
    </source>
</evidence>
<evidence type="ECO:0000313" key="3">
    <source>
        <dbReference type="Proteomes" id="UP000198725"/>
    </source>
</evidence>
<organism evidence="2 3">
    <name type="scientific">Rhodanobacter glycinis</name>
    <dbReference type="NCBI Taxonomy" id="582702"/>
    <lineage>
        <taxon>Bacteria</taxon>
        <taxon>Pseudomonadati</taxon>
        <taxon>Pseudomonadota</taxon>
        <taxon>Gammaproteobacteria</taxon>
        <taxon>Lysobacterales</taxon>
        <taxon>Rhodanobacteraceae</taxon>
        <taxon>Rhodanobacter</taxon>
    </lineage>
</organism>
<dbReference type="Pfam" id="PF07811">
    <property type="entry name" value="TadE"/>
    <property type="match status" value="1"/>
</dbReference>
<proteinExistence type="predicted"/>
<dbReference type="RefSeq" id="WP_175481561.1">
    <property type="nucleotide sequence ID" value="NZ_FOSR01000010.1"/>
</dbReference>
<evidence type="ECO:0000259" key="1">
    <source>
        <dbReference type="Pfam" id="PF07811"/>
    </source>
</evidence>
<protein>
    <submittedName>
        <fullName evidence="2">Flp pilus assembly protein TadG</fullName>
    </submittedName>
</protein>
<reference evidence="3" key="1">
    <citation type="submission" date="2016-10" db="EMBL/GenBank/DDBJ databases">
        <authorList>
            <person name="Varghese N."/>
            <person name="Submissions S."/>
        </authorList>
    </citation>
    <scope>NUCLEOTIDE SEQUENCE [LARGE SCALE GENOMIC DNA]</scope>
    <source>
        <strain evidence="3">MO64</strain>
    </source>
</reference>
<accession>A0A1I4E1Y6</accession>
<dbReference type="InterPro" id="IPR012495">
    <property type="entry name" value="TadE-like_dom"/>
</dbReference>